<keyword evidence="3" id="KW-1185">Reference proteome</keyword>
<gene>
    <name evidence="2" type="ORF">CAL25_12790</name>
</gene>
<evidence type="ECO:0000256" key="1">
    <source>
        <dbReference type="SAM" id="Phobius"/>
    </source>
</evidence>
<dbReference type="OrthoDB" id="8900503at2"/>
<name>A0A261TLR7_9BORD</name>
<keyword evidence="1" id="KW-0472">Membrane</keyword>
<organism evidence="2 3">
    <name type="scientific">Bordetella genomosp. 5</name>
    <dbReference type="NCBI Taxonomy" id="1395608"/>
    <lineage>
        <taxon>Bacteria</taxon>
        <taxon>Pseudomonadati</taxon>
        <taxon>Pseudomonadota</taxon>
        <taxon>Betaproteobacteria</taxon>
        <taxon>Burkholderiales</taxon>
        <taxon>Alcaligenaceae</taxon>
        <taxon>Bordetella</taxon>
    </lineage>
</organism>
<proteinExistence type="predicted"/>
<comment type="caution">
    <text evidence="2">The sequence shown here is derived from an EMBL/GenBank/DDBJ whole genome shotgun (WGS) entry which is preliminary data.</text>
</comment>
<keyword evidence="1" id="KW-1133">Transmembrane helix</keyword>
<dbReference type="Proteomes" id="UP000216913">
    <property type="component" value="Unassembled WGS sequence"/>
</dbReference>
<protein>
    <submittedName>
        <fullName evidence="2">Uncharacterized protein</fullName>
    </submittedName>
</protein>
<sequence>MSARGRLRPRPAGAGQAGFALLEFTWAALLAMLLVVAVAARQAREAQDAAARASGQWMAQVLAAVQTAAARDRDAWERGEPPRDLTGALRYADPTRPSLEELIRAGSLPRGFPGRAPLGFGVTVSLRGAACPGAACRLDAVVASDRALVDRRGRPLDLVAIFPLLEKLGGQGAWLDPATGRVVGRAAGEAALAGIDAGRWPWGTVIGWAGQAGAGANQPPLDPRYVQVGDTRDPQLRGHLSVAGSVAAQGAVTAQREISARTHLSVAAAYTEAAACAMPAGALASDASGRTLVCREGVWQRAFKERFGGLYRNRMDPEGRADHDCVYGYHVLQQLDFGDPFRSIRCRCPPGYVEYRVTELTALCLAAD</sequence>
<reference evidence="2 3" key="1">
    <citation type="submission" date="2017-05" db="EMBL/GenBank/DDBJ databases">
        <title>Complete and WGS of Bordetella genogroups.</title>
        <authorList>
            <person name="Spilker T."/>
            <person name="LiPuma J."/>
        </authorList>
    </citation>
    <scope>NUCLEOTIDE SEQUENCE [LARGE SCALE GENOMIC DNA]</scope>
    <source>
        <strain evidence="2 3">AU10456</strain>
    </source>
</reference>
<evidence type="ECO:0000313" key="3">
    <source>
        <dbReference type="Proteomes" id="UP000216913"/>
    </source>
</evidence>
<dbReference type="RefSeq" id="WP_094800467.1">
    <property type="nucleotide sequence ID" value="NZ_NEVP01000007.1"/>
</dbReference>
<feature type="transmembrane region" description="Helical" evidence="1">
    <location>
        <begin position="21"/>
        <end position="40"/>
    </location>
</feature>
<evidence type="ECO:0000313" key="2">
    <source>
        <dbReference type="EMBL" id="OZI50197.1"/>
    </source>
</evidence>
<dbReference type="AlphaFoldDB" id="A0A261TLR7"/>
<dbReference type="EMBL" id="NEVP01000007">
    <property type="protein sequence ID" value="OZI50197.1"/>
    <property type="molecule type" value="Genomic_DNA"/>
</dbReference>
<keyword evidence="1" id="KW-0812">Transmembrane</keyword>
<accession>A0A261TLR7</accession>